<organism evidence="1 2">
    <name type="scientific">Magallana gigas</name>
    <name type="common">Pacific oyster</name>
    <name type="synonym">Crassostrea gigas</name>
    <dbReference type="NCBI Taxonomy" id="29159"/>
    <lineage>
        <taxon>Eukaryota</taxon>
        <taxon>Metazoa</taxon>
        <taxon>Spiralia</taxon>
        <taxon>Lophotrochozoa</taxon>
        <taxon>Mollusca</taxon>
        <taxon>Bivalvia</taxon>
        <taxon>Autobranchia</taxon>
        <taxon>Pteriomorphia</taxon>
        <taxon>Ostreida</taxon>
        <taxon>Ostreoidea</taxon>
        <taxon>Ostreidae</taxon>
        <taxon>Magallana</taxon>
    </lineage>
</organism>
<proteinExistence type="predicted"/>
<dbReference type="EnsemblMetazoa" id="G14915.1">
    <property type="protein sequence ID" value="G14915.1:cds"/>
    <property type="gene ID" value="G14915"/>
</dbReference>
<dbReference type="InterPro" id="IPR011042">
    <property type="entry name" value="6-blade_b-propeller_TolB-like"/>
</dbReference>
<dbReference type="Gene3D" id="2.120.10.30">
    <property type="entry name" value="TolB, C-terminal domain"/>
    <property type="match status" value="1"/>
</dbReference>
<dbReference type="InterPro" id="IPR050952">
    <property type="entry name" value="TRIM-NHL_E3_ligases"/>
</dbReference>
<accession>A0A8W8INX6</accession>
<protein>
    <recommendedName>
        <fullName evidence="3">Tripartite motif-containing protein 2</fullName>
    </recommendedName>
</protein>
<dbReference type="Proteomes" id="UP000005408">
    <property type="component" value="Unassembled WGS sequence"/>
</dbReference>
<name>A0A8W8INX6_MAGGI</name>
<keyword evidence="2" id="KW-1185">Reference proteome</keyword>
<dbReference type="AlphaFoldDB" id="A0A8W8INX6"/>
<dbReference type="GO" id="GO:0061630">
    <property type="term" value="F:ubiquitin protein ligase activity"/>
    <property type="evidence" value="ECO:0007669"/>
    <property type="project" value="TreeGrafter"/>
</dbReference>
<dbReference type="GO" id="GO:0008270">
    <property type="term" value="F:zinc ion binding"/>
    <property type="evidence" value="ECO:0007669"/>
    <property type="project" value="UniProtKB-KW"/>
</dbReference>
<dbReference type="GO" id="GO:0000209">
    <property type="term" value="P:protein polyubiquitination"/>
    <property type="evidence" value="ECO:0007669"/>
    <property type="project" value="TreeGrafter"/>
</dbReference>
<evidence type="ECO:0000313" key="1">
    <source>
        <dbReference type="EnsemblMetazoa" id="G14915.1:cds"/>
    </source>
</evidence>
<evidence type="ECO:0000313" key="2">
    <source>
        <dbReference type="Proteomes" id="UP000005408"/>
    </source>
</evidence>
<reference evidence="1" key="1">
    <citation type="submission" date="2022-08" db="UniProtKB">
        <authorList>
            <consortium name="EnsemblMetazoa"/>
        </authorList>
    </citation>
    <scope>IDENTIFICATION</scope>
    <source>
        <strain evidence="1">05x7-T-G4-1.051#20</strain>
    </source>
</reference>
<dbReference type="SUPFAM" id="SSF63829">
    <property type="entry name" value="Calcium-dependent phosphotriesterase"/>
    <property type="match status" value="1"/>
</dbReference>
<evidence type="ECO:0008006" key="3">
    <source>
        <dbReference type="Google" id="ProtNLM"/>
    </source>
</evidence>
<dbReference type="GO" id="GO:0043161">
    <property type="term" value="P:proteasome-mediated ubiquitin-dependent protein catabolic process"/>
    <property type="evidence" value="ECO:0007669"/>
    <property type="project" value="TreeGrafter"/>
</dbReference>
<sequence length="344" mass="38812">MQTADVEFTVVCTNVMGTIVFLNDTVPGYREGLNVYQTFTCPRTDSAWTSASLRMNCNVGGDQPFNHYYCIPSAERTNLVEFCYDRASMKTEKGKIWASNDRGDLGLIDSSGNTIRSTKTCSTYSGHFAIETVNNEEHIYWVHNENKLVKRDDKKEHGTASWEPISILISDENTCNFFFVGKAMGDDAKVTKYDKDWNKVCDIHKHRENRANRNFFQYPAYLAKNINGDLCVSDNNQCIIVVKDNKLRFKYPGIGKDGFTPYGICTDSLKQIIIVDSSSRGIHIINEEGKFLGMIKLAENLREPRGLCVDKKGNCFVGTYGSILMYQYLSEGKLTTTVITASVK</sequence>
<dbReference type="PANTHER" id="PTHR24104">
    <property type="entry name" value="E3 UBIQUITIN-PROTEIN LIGASE NHLRC1-RELATED"/>
    <property type="match status" value="1"/>
</dbReference>
<dbReference type="PANTHER" id="PTHR24104:SF25">
    <property type="entry name" value="PROTEIN LIN-41"/>
    <property type="match status" value="1"/>
</dbReference>